<comment type="caution">
    <text evidence="3">The sequence shown here is derived from an EMBL/GenBank/DDBJ whole genome shotgun (WGS) entry which is preliminary data.</text>
</comment>
<feature type="region of interest" description="Disordered" evidence="2">
    <location>
        <begin position="394"/>
        <end position="413"/>
    </location>
</feature>
<comment type="similarity">
    <text evidence="1">Belongs to the ROK (NagC/XylR) family.</text>
</comment>
<dbReference type="PROSITE" id="PS01125">
    <property type="entry name" value="ROK"/>
    <property type="match status" value="1"/>
</dbReference>
<dbReference type="SUPFAM" id="SSF53067">
    <property type="entry name" value="Actin-like ATPase domain"/>
    <property type="match status" value="1"/>
</dbReference>
<dbReference type="EMBL" id="WHPC01000016">
    <property type="protein sequence ID" value="MPV36656.1"/>
    <property type="molecule type" value="Genomic_DNA"/>
</dbReference>
<dbReference type="OrthoDB" id="3189808at2"/>
<reference evidence="3 4" key="1">
    <citation type="submission" date="2019-10" db="EMBL/GenBank/DDBJ databases">
        <title>Georgenia wutianyii sp. nov. and Georgenia yuyongxinii sp. nov. isolated from plateau pika (Ochotona curzoniae) in the Qinghai-Tibet plateau of China.</title>
        <authorList>
            <person name="Tian Z."/>
        </authorList>
    </citation>
    <scope>NUCLEOTIDE SEQUENCE [LARGE SCALE GENOMIC DNA]</scope>
    <source>
        <strain evidence="3 4">JCM 19765</strain>
    </source>
</reference>
<dbReference type="AlphaFoldDB" id="A0A6N7EKD3"/>
<dbReference type="InterPro" id="IPR043129">
    <property type="entry name" value="ATPase_NBD"/>
</dbReference>
<dbReference type="RefSeq" id="WP_152194778.1">
    <property type="nucleotide sequence ID" value="NZ_VUKD01000002.1"/>
</dbReference>
<gene>
    <name evidence="3" type="ORF">GB881_06225</name>
</gene>
<dbReference type="Proteomes" id="UP000437709">
    <property type="component" value="Unassembled WGS sequence"/>
</dbReference>
<dbReference type="Gene3D" id="3.30.420.40">
    <property type="match status" value="2"/>
</dbReference>
<name>A0A6N7EKD3_9MICO</name>
<dbReference type="InterPro" id="IPR011991">
    <property type="entry name" value="ArsR-like_HTH"/>
</dbReference>
<dbReference type="PANTHER" id="PTHR18964">
    <property type="entry name" value="ROK (REPRESSOR, ORF, KINASE) FAMILY"/>
    <property type="match status" value="1"/>
</dbReference>
<dbReference type="CDD" id="cd24076">
    <property type="entry name" value="ASKHA_ATPase_ROK_BsXylR-like"/>
    <property type="match status" value="1"/>
</dbReference>
<evidence type="ECO:0000313" key="4">
    <source>
        <dbReference type="Proteomes" id="UP000437709"/>
    </source>
</evidence>
<dbReference type="Gene3D" id="1.10.10.10">
    <property type="entry name" value="Winged helix-like DNA-binding domain superfamily/Winged helix DNA-binding domain"/>
    <property type="match status" value="1"/>
</dbReference>
<dbReference type="PANTHER" id="PTHR18964:SF173">
    <property type="entry name" value="GLUCOKINASE"/>
    <property type="match status" value="1"/>
</dbReference>
<dbReference type="Pfam" id="PF00480">
    <property type="entry name" value="ROK"/>
    <property type="match status" value="1"/>
</dbReference>
<organism evidence="3 4">
    <name type="scientific">Georgenia subflava</name>
    <dbReference type="NCBI Taxonomy" id="1622177"/>
    <lineage>
        <taxon>Bacteria</taxon>
        <taxon>Bacillati</taxon>
        <taxon>Actinomycetota</taxon>
        <taxon>Actinomycetes</taxon>
        <taxon>Micrococcales</taxon>
        <taxon>Bogoriellaceae</taxon>
        <taxon>Georgenia</taxon>
    </lineage>
</organism>
<evidence type="ECO:0000313" key="3">
    <source>
        <dbReference type="EMBL" id="MPV36656.1"/>
    </source>
</evidence>
<feature type="region of interest" description="Disordered" evidence="2">
    <location>
        <begin position="1"/>
        <end position="21"/>
    </location>
</feature>
<accession>A0A6N7EKD3</accession>
<dbReference type="InterPro" id="IPR036388">
    <property type="entry name" value="WH-like_DNA-bd_sf"/>
</dbReference>
<proteinExistence type="inferred from homology"/>
<evidence type="ECO:0000256" key="1">
    <source>
        <dbReference type="ARBA" id="ARBA00006479"/>
    </source>
</evidence>
<sequence>MSRTDATSPAAPSGGRARERKQRAVVQLLGDGPLSRAEIARRLAISPTTASSLVADLVGAGVAREDEWDARVERGRGRPARTVSLRAHGTVVGLDVGRTHLSAALATRDGEVVAEREERLPLGHSGADTAPVALALIDALLSETGHRDDLVSIGVGLPGPVERSSHTVGAGTILSGWVGFDLAHALGRRFEVPASADNDANLGMLAEARWGVAQGVSDAVYVKVSTGVGSGMVLGGRLHRGAGGTAGELGHTPLVPDGALCRCGNRGCLETVTSVPAVLDLLRPALGPDLTVEQVLTAARAGDPVCRRMMEDVGRHLGRGIALLCNLVDPELVVLGGPLVAAGEPFLDAVRAALHRAAIPSVSRRVRVEATALGGRTEVLGALALALETAPEPRLPASATAAGRHERTVRTTG</sequence>
<dbReference type="InterPro" id="IPR036390">
    <property type="entry name" value="WH_DNA-bd_sf"/>
</dbReference>
<keyword evidence="4" id="KW-1185">Reference proteome</keyword>
<feature type="compositionally biased region" description="Basic and acidic residues" evidence="2">
    <location>
        <begin position="403"/>
        <end position="413"/>
    </location>
</feature>
<evidence type="ECO:0000256" key="2">
    <source>
        <dbReference type="SAM" id="MobiDB-lite"/>
    </source>
</evidence>
<protein>
    <submittedName>
        <fullName evidence="3">ROK family protein</fullName>
    </submittedName>
</protein>
<dbReference type="SUPFAM" id="SSF46785">
    <property type="entry name" value="Winged helix' DNA-binding domain"/>
    <property type="match status" value="1"/>
</dbReference>
<dbReference type="InterPro" id="IPR000600">
    <property type="entry name" value="ROK"/>
</dbReference>
<dbReference type="CDD" id="cd00090">
    <property type="entry name" value="HTH_ARSR"/>
    <property type="match status" value="1"/>
</dbReference>
<dbReference type="InterPro" id="IPR049874">
    <property type="entry name" value="ROK_cs"/>
</dbReference>